<name>X1CFQ7_9ZZZZ</name>
<proteinExistence type="predicted"/>
<dbReference type="Pfam" id="PF13489">
    <property type="entry name" value="Methyltransf_23"/>
    <property type="match status" value="1"/>
</dbReference>
<organism evidence="1">
    <name type="scientific">marine sediment metagenome</name>
    <dbReference type="NCBI Taxonomy" id="412755"/>
    <lineage>
        <taxon>unclassified sequences</taxon>
        <taxon>metagenomes</taxon>
        <taxon>ecological metagenomes</taxon>
    </lineage>
</organism>
<sequence length="112" mass="12673">MLIGAGLKVFESLDSMKAAGEREFDLISMIHVLEHIPDPVGYLEQLRDNYLTPQGRILIEVPNLFAHDSFEIAHLTSFSRHSLVEVVKIAGFTTIFLEPHGRPRSNMIPLYI</sequence>
<dbReference type="Gene3D" id="3.40.50.150">
    <property type="entry name" value="Vaccinia Virus protein VP39"/>
    <property type="match status" value="1"/>
</dbReference>
<protein>
    <recommendedName>
        <fullName evidence="2">Methyltransferase type 11 domain-containing protein</fullName>
    </recommendedName>
</protein>
<dbReference type="SUPFAM" id="SSF53335">
    <property type="entry name" value="S-adenosyl-L-methionine-dependent methyltransferases"/>
    <property type="match status" value="1"/>
</dbReference>
<evidence type="ECO:0000313" key="1">
    <source>
        <dbReference type="EMBL" id="GAH07136.1"/>
    </source>
</evidence>
<gene>
    <name evidence="1" type="ORF">S01H4_60963</name>
</gene>
<evidence type="ECO:0008006" key="2">
    <source>
        <dbReference type="Google" id="ProtNLM"/>
    </source>
</evidence>
<reference evidence="1" key="1">
    <citation type="journal article" date="2014" name="Front. Microbiol.">
        <title>High frequency of phylogenetically diverse reductive dehalogenase-homologous genes in deep subseafloor sedimentary metagenomes.</title>
        <authorList>
            <person name="Kawai M."/>
            <person name="Futagami T."/>
            <person name="Toyoda A."/>
            <person name="Takaki Y."/>
            <person name="Nishi S."/>
            <person name="Hori S."/>
            <person name="Arai W."/>
            <person name="Tsubouchi T."/>
            <person name="Morono Y."/>
            <person name="Uchiyama I."/>
            <person name="Ito T."/>
            <person name="Fujiyama A."/>
            <person name="Inagaki F."/>
            <person name="Takami H."/>
        </authorList>
    </citation>
    <scope>NUCLEOTIDE SEQUENCE</scope>
    <source>
        <strain evidence="1">Expedition CK06-06</strain>
    </source>
</reference>
<comment type="caution">
    <text evidence="1">The sequence shown here is derived from an EMBL/GenBank/DDBJ whole genome shotgun (WGS) entry which is preliminary data.</text>
</comment>
<accession>X1CFQ7</accession>
<dbReference type="AlphaFoldDB" id="X1CFQ7"/>
<feature type="non-terminal residue" evidence="1">
    <location>
        <position position="112"/>
    </location>
</feature>
<dbReference type="InterPro" id="IPR029063">
    <property type="entry name" value="SAM-dependent_MTases_sf"/>
</dbReference>
<dbReference type="EMBL" id="BART01036054">
    <property type="protein sequence ID" value="GAH07136.1"/>
    <property type="molecule type" value="Genomic_DNA"/>
</dbReference>